<dbReference type="PANTHER" id="PTHR34848">
    <property type="match status" value="1"/>
</dbReference>
<dbReference type="InterPro" id="IPR003203">
    <property type="entry name" value="CobU/CobP"/>
</dbReference>
<evidence type="ECO:0000256" key="8">
    <source>
        <dbReference type="ARBA" id="ARBA00012016"/>
    </source>
</evidence>
<evidence type="ECO:0000256" key="16">
    <source>
        <dbReference type="ARBA" id="ARBA00029570"/>
    </source>
</evidence>
<comment type="catalytic activity">
    <reaction evidence="1">
        <text>adenosylcob(III)inamide + ATP = adenosylcob(III)inamide phosphate + ADP + H(+)</text>
        <dbReference type="Rhea" id="RHEA:15769"/>
        <dbReference type="ChEBI" id="CHEBI:2480"/>
        <dbReference type="ChEBI" id="CHEBI:15378"/>
        <dbReference type="ChEBI" id="CHEBI:30616"/>
        <dbReference type="ChEBI" id="CHEBI:58502"/>
        <dbReference type="ChEBI" id="CHEBI:456216"/>
        <dbReference type="EC" id="2.7.1.156"/>
    </reaction>
</comment>
<name>A0A6J7DY08_9ZZZZ</name>
<keyword evidence="12" id="KW-0547">Nucleotide-binding</keyword>
<evidence type="ECO:0000256" key="11">
    <source>
        <dbReference type="ARBA" id="ARBA00022679"/>
    </source>
</evidence>
<keyword evidence="10" id="KW-0169">Cobalamin biosynthesis</keyword>
<reference evidence="18" key="1">
    <citation type="submission" date="2020-05" db="EMBL/GenBank/DDBJ databases">
        <authorList>
            <person name="Chiriac C."/>
            <person name="Salcher M."/>
            <person name="Ghai R."/>
            <person name="Kavagutti S V."/>
        </authorList>
    </citation>
    <scope>NUCLEOTIDE SEQUENCE</scope>
</reference>
<keyword evidence="13" id="KW-0418">Kinase</keyword>
<organism evidence="18">
    <name type="scientific">freshwater metagenome</name>
    <dbReference type="NCBI Taxonomy" id="449393"/>
    <lineage>
        <taxon>unclassified sequences</taxon>
        <taxon>metagenomes</taxon>
        <taxon>ecological metagenomes</taxon>
    </lineage>
</organism>
<dbReference type="EMBL" id="CAFBLW010000028">
    <property type="protein sequence ID" value="CAB4873915.1"/>
    <property type="molecule type" value="Genomic_DNA"/>
</dbReference>
<dbReference type="GO" id="GO:0009236">
    <property type="term" value="P:cobalamin biosynthetic process"/>
    <property type="evidence" value="ECO:0007669"/>
    <property type="project" value="UniProtKB-KW"/>
</dbReference>
<accession>A0A6J7DY08</accession>
<comment type="catalytic activity">
    <reaction evidence="3">
        <text>adenosylcob(III)inamide + GTP = adenosylcob(III)inamide phosphate + GDP + H(+)</text>
        <dbReference type="Rhea" id="RHEA:15765"/>
        <dbReference type="ChEBI" id="CHEBI:2480"/>
        <dbReference type="ChEBI" id="CHEBI:15378"/>
        <dbReference type="ChEBI" id="CHEBI:37565"/>
        <dbReference type="ChEBI" id="CHEBI:58189"/>
        <dbReference type="ChEBI" id="CHEBI:58502"/>
        <dbReference type="EC" id="2.7.1.156"/>
    </reaction>
</comment>
<gene>
    <name evidence="18" type="ORF">UFOPK3461_00488</name>
</gene>
<dbReference type="CDD" id="cd00544">
    <property type="entry name" value="CobU"/>
    <property type="match status" value="1"/>
</dbReference>
<comment type="pathway">
    <text evidence="6">Cofactor biosynthesis; adenosylcobalamin biosynthesis; adenosylcobalamin from cob(II)yrinate a,c-diamide: step 5/7.</text>
</comment>
<evidence type="ECO:0000256" key="4">
    <source>
        <dbReference type="ARBA" id="ARBA00003889"/>
    </source>
</evidence>
<dbReference type="InterPro" id="IPR027417">
    <property type="entry name" value="P-loop_NTPase"/>
</dbReference>
<evidence type="ECO:0000256" key="10">
    <source>
        <dbReference type="ARBA" id="ARBA00022573"/>
    </source>
</evidence>
<evidence type="ECO:0000256" key="6">
    <source>
        <dbReference type="ARBA" id="ARBA00005159"/>
    </source>
</evidence>
<keyword evidence="14" id="KW-0067">ATP-binding</keyword>
<sequence length="167" mass="18626">MLTLIGGGARSGKSSAALLRAKNHIANGGRTLFIATAENSDDEMNTRIANHKSERGEGFDLVEEPFLLDQALKEFPENELVIVDCLTLWLSNNMMRENEIDVKPVIDSARSRKGSIIFVTNETGEGIVPMHPVSRKFRDLSGRMNQDFARLCDNVIFMRFGIESVIK</sequence>
<dbReference type="PIRSF" id="PIRSF006135">
    <property type="entry name" value="CobU"/>
    <property type="match status" value="1"/>
</dbReference>
<evidence type="ECO:0000256" key="1">
    <source>
        <dbReference type="ARBA" id="ARBA00000312"/>
    </source>
</evidence>
<comment type="catalytic activity">
    <reaction evidence="2">
        <text>adenosylcob(III)inamide phosphate + GTP + H(+) = adenosylcob(III)inamide-GDP + diphosphate</text>
        <dbReference type="Rhea" id="RHEA:22712"/>
        <dbReference type="ChEBI" id="CHEBI:15378"/>
        <dbReference type="ChEBI" id="CHEBI:33019"/>
        <dbReference type="ChEBI" id="CHEBI:37565"/>
        <dbReference type="ChEBI" id="CHEBI:58502"/>
        <dbReference type="ChEBI" id="CHEBI:60487"/>
        <dbReference type="EC" id="2.7.7.62"/>
    </reaction>
</comment>
<dbReference type="Pfam" id="PF02283">
    <property type="entry name" value="CobU"/>
    <property type="match status" value="1"/>
</dbReference>
<dbReference type="PANTHER" id="PTHR34848:SF1">
    <property type="entry name" value="BIFUNCTIONAL ADENOSYLCOBALAMIN BIOSYNTHESIS PROTEIN COBU"/>
    <property type="match status" value="1"/>
</dbReference>
<evidence type="ECO:0000256" key="5">
    <source>
        <dbReference type="ARBA" id="ARBA00004692"/>
    </source>
</evidence>
<proteinExistence type="inferred from homology"/>
<comment type="similarity">
    <text evidence="7">Belongs to the CobU/CobP family.</text>
</comment>
<dbReference type="GO" id="GO:0043752">
    <property type="term" value="F:adenosylcobinamide kinase activity"/>
    <property type="evidence" value="ECO:0007669"/>
    <property type="project" value="UniProtKB-EC"/>
</dbReference>
<evidence type="ECO:0000256" key="12">
    <source>
        <dbReference type="ARBA" id="ARBA00022741"/>
    </source>
</evidence>
<evidence type="ECO:0000256" key="2">
    <source>
        <dbReference type="ARBA" id="ARBA00000711"/>
    </source>
</evidence>
<dbReference type="AlphaFoldDB" id="A0A6J7DY08"/>
<evidence type="ECO:0000256" key="15">
    <source>
        <dbReference type="ARBA" id="ARBA00023134"/>
    </source>
</evidence>
<dbReference type="SUPFAM" id="SSF52540">
    <property type="entry name" value="P-loop containing nucleoside triphosphate hydrolases"/>
    <property type="match status" value="1"/>
</dbReference>
<comment type="function">
    <text evidence="4">Catalyzes ATP-dependent phosphorylation of adenosylcobinamide and addition of GMP to adenosylcobinamide phosphate.</text>
</comment>
<dbReference type="EC" id="2.7.1.156" evidence="8"/>
<comment type="pathway">
    <text evidence="5">Cofactor biosynthesis; adenosylcobalamin biosynthesis; adenosylcobalamin from cob(II)yrinate a,c-diamide: step 6/7.</text>
</comment>
<dbReference type="GO" id="GO:0008820">
    <property type="term" value="F:cobinamide phosphate guanylyltransferase activity"/>
    <property type="evidence" value="ECO:0007669"/>
    <property type="project" value="UniProtKB-EC"/>
</dbReference>
<evidence type="ECO:0000313" key="18">
    <source>
        <dbReference type="EMBL" id="CAB4873915.1"/>
    </source>
</evidence>
<evidence type="ECO:0000256" key="13">
    <source>
        <dbReference type="ARBA" id="ARBA00022777"/>
    </source>
</evidence>
<evidence type="ECO:0000256" key="7">
    <source>
        <dbReference type="ARBA" id="ARBA00007490"/>
    </source>
</evidence>
<keyword evidence="15" id="KW-0342">GTP-binding</keyword>
<evidence type="ECO:0000256" key="9">
    <source>
        <dbReference type="ARBA" id="ARBA00012523"/>
    </source>
</evidence>
<dbReference type="GO" id="GO:0005525">
    <property type="term" value="F:GTP binding"/>
    <property type="evidence" value="ECO:0007669"/>
    <property type="project" value="UniProtKB-KW"/>
</dbReference>
<evidence type="ECO:0000256" key="14">
    <source>
        <dbReference type="ARBA" id="ARBA00022840"/>
    </source>
</evidence>
<dbReference type="EC" id="2.7.7.62" evidence="9"/>
<dbReference type="Gene3D" id="3.40.50.300">
    <property type="entry name" value="P-loop containing nucleotide triphosphate hydrolases"/>
    <property type="match status" value="1"/>
</dbReference>
<dbReference type="GO" id="GO:0005524">
    <property type="term" value="F:ATP binding"/>
    <property type="evidence" value="ECO:0007669"/>
    <property type="project" value="UniProtKB-KW"/>
</dbReference>
<keyword evidence="11" id="KW-0808">Transferase</keyword>
<evidence type="ECO:0000256" key="3">
    <source>
        <dbReference type="ARBA" id="ARBA00001522"/>
    </source>
</evidence>
<evidence type="ECO:0000256" key="17">
    <source>
        <dbReference type="ARBA" id="ARBA00030571"/>
    </source>
</evidence>
<protein>
    <recommendedName>
        <fullName evidence="16">Adenosylcobinamide kinase</fullName>
        <ecNumber evidence="8">2.7.1.156</ecNumber>
        <ecNumber evidence="9">2.7.7.62</ecNumber>
    </recommendedName>
    <alternativeName>
        <fullName evidence="17">Adenosylcobinamide-phosphate guanylyltransferase</fullName>
    </alternativeName>
</protein>